<name>A0ABQ5FXS5_9ASTR</name>
<evidence type="ECO:0000313" key="4">
    <source>
        <dbReference type="Proteomes" id="UP001151760"/>
    </source>
</evidence>
<accession>A0ABQ5FXS5</accession>
<comment type="caution">
    <text evidence="3">The sequence shown here is derived from an EMBL/GenBank/DDBJ whole genome shotgun (WGS) entry which is preliminary data.</text>
</comment>
<dbReference type="InterPro" id="IPR012337">
    <property type="entry name" value="RNaseH-like_sf"/>
</dbReference>
<sequence length="252" mass="28028">MAEGADKPDSQNEQKFQKDYKAKYKKVNTKLALLEASPSTSQYPKPFQTKNKGLVVETFDWDEKEISDNKEMIQVKVLMALADDELSVGKNHARNGECIDITMKKRHIREPIWFLDSGCSRSMTGVKIYLHNYVQQPGPRIVFGDNSSCIAEGYGSINYGVSQNFSSPYTPEENGIAKRKNKTLIEAARTIMNGSGKKKSHSVSQPKPKTQGHEASGALPQKRKKCKSKKTSLQTPATLPSEKVPTEDSGKT</sequence>
<evidence type="ECO:0000256" key="1">
    <source>
        <dbReference type="SAM" id="MobiDB-lite"/>
    </source>
</evidence>
<feature type="domain" description="Retrovirus-related Pol polyprotein from transposon TNT 1-94-like beta-barrel" evidence="2">
    <location>
        <begin position="113"/>
        <end position="161"/>
    </location>
</feature>
<feature type="region of interest" description="Disordered" evidence="1">
    <location>
        <begin position="191"/>
        <end position="252"/>
    </location>
</feature>
<feature type="compositionally biased region" description="Basic residues" evidence="1">
    <location>
        <begin position="221"/>
        <end position="230"/>
    </location>
</feature>
<dbReference type="InterPro" id="IPR054722">
    <property type="entry name" value="PolX-like_BBD"/>
</dbReference>
<dbReference type="InterPro" id="IPR036397">
    <property type="entry name" value="RNaseH_sf"/>
</dbReference>
<reference evidence="3" key="2">
    <citation type="submission" date="2022-01" db="EMBL/GenBank/DDBJ databases">
        <authorList>
            <person name="Yamashiro T."/>
            <person name="Shiraishi A."/>
            <person name="Satake H."/>
            <person name="Nakayama K."/>
        </authorList>
    </citation>
    <scope>NUCLEOTIDE SEQUENCE</scope>
</reference>
<dbReference type="Gene3D" id="3.30.420.10">
    <property type="entry name" value="Ribonuclease H-like superfamily/Ribonuclease H"/>
    <property type="match status" value="1"/>
</dbReference>
<evidence type="ECO:0000313" key="3">
    <source>
        <dbReference type="EMBL" id="GJT68111.1"/>
    </source>
</evidence>
<protein>
    <submittedName>
        <fullName evidence="3">Retrovirus-related pol polyprotein from transposon TNT 1-94</fullName>
    </submittedName>
</protein>
<evidence type="ECO:0000259" key="2">
    <source>
        <dbReference type="Pfam" id="PF22936"/>
    </source>
</evidence>
<proteinExistence type="predicted"/>
<dbReference type="EMBL" id="BQNB010017869">
    <property type="protein sequence ID" value="GJT68111.1"/>
    <property type="molecule type" value="Genomic_DNA"/>
</dbReference>
<reference evidence="3" key="1">
    <citation type="journal article" date="2022" name="Int. J. Mol. Sci.">
        <title>Draft Genome of Tanacetum Coccineum: Genomic Comparison of Closely Related Tanacetum-Family Plants.</title>
        <authorList>
            <person name="Yamashiro T."/>
            <person name="Shiraishi A."/>
            <person name="Nakayama K."/>
            <person name="Satake H."/>
        </authorList>
    </citation>
    <scope>NUCLEOTIDE SEQUENCE</scope>
</reference>
<dbReference type="Proteomes" id="UP001151760">
    <property type="component" value="Unassembled WGS sequence"/>
</dbReference>
<organism evidence="3 4">
    <name type="scientific">Tanacetum coccineum</name>
    <dbReference type="NCBI Taxonomy" id="301880"/>
    <lineage>
        <taxon>Eukaryota</taxon>
        <taxon>Viridiplantae</taxon>
        <taxon>Streptophyta</taxon>
        <taxon>Embryophyta</taxon>
        <taxon>Tracheophyta</taxon>
        <taxon>Spermatophyta</taxon>
        <taxon>Magnoliopsida</taxon>
        <taxon>eudicotyledons</taxon>
        <taxon>Gunneridae</taxon>
        <taxon>Pentapetalae</taxon>
        <taxon>asterids</taxon>
        <taxon>campanulids</taxon>
        <taxon>Asterales</taxon>
        <taxon>Asteraceae</taxon>
        <taxon>Asteroideae</taxon>
        <taxon>Anthemideae</taxon>
        <taxon>Anthemidinae</taxon>
        <taxon>Tanacetum</taxon>
    </lineage>
</organism>
<keyword evidence="4" id="KW-1185">Reference proteome</keyword>
<gene>
    <name evidence="3" type="ORF">Tco_1019591</name>
</gene>
<dbReference type="Pfam" id="PF22936">
    <property type="entry name" value="Pol_BBD"/>
    <property type="match status" value="1"/>
</dbReference>
<dbReference type="SUPFAM" id="SSF53098">
    <property type="entry name" value="Ribonuclease H-like"/>
    <property type="match status" value="1"/>
</dbReference>